<feature type="chain" id="PRO_5019574467" description="Cytochrome c domain-containing protein" evidence="1">
    <location>
        <begin position="19"/>
        <end position="186"/>
    </location>
</feature>
<name>A0A420DK35_9RHOB</name>
<organism evidence="2 3">
    <name type="scientific">Sulfitobacter guttiformis</name>
    <dbReference type="NCBI Taxonomy" id="74349"/>
    <lineage>
        <taxon>Bacteria</taxon>
        <taxon>Pseudomonadati</taxon>
        <taxon>Pseudomonadota</taxon>
        <taxon>Alphaproteobacteria</taxon>
        <taxon>Rhodobacterales</taxon>
        <taxon>Roseobacteraceae</taxon>
        <taxon>Sulfitobacter</taxon>
    </lineage>
</organism>
<accession>A0A420DK35</accession>
<evidence type="ECO:0000313" key="2">
    <source>
        <dbReference type="EMBL" id="RKE94604.1"/>
    </source>
</evidence>
<feature type="signal peptide" evidence="1">
    <location>
        <begin position="1"/>
        <end position="18"/>
    </location>
</feature>
<evidence type="ECO:0008006" key="4">
    <source>
        <dbReference type="Google" id="ProtNLM"/>
    </source>
</evidence>
<dbReference type="Proteomes" id="UP000284407">
    <property type="component" value="Unassembled WGS sequence"/>
</dbReference>
<dbReference type="RefSeq" id="WP_025061365.1">
    <property type="nucleotide sequence ID" value="NZ_RAQK01000002.1"/>
</dbReference>
<reference evidence="2 3" key="1">
    <citation type="submission" date="2018-09" db="EMBL/GenBank/DDBJ databases">
        <title>Genomic Encyclopedia of Archaeal and Bacterial Type Strains, Phase II (KMG-II): from individual species to whole genera.</title>
        <authorList>
            <person name="Goeker M."/>
        </authorList>
    </citation>
    <scope>NUCLEOTIDE SEQUENCE [LARGE SCALE GENOMIC DNA]</scope>
    <source>
        <strain evidence="2 3">DSM 11458</strain>
    </source>
</reference>
<dbReference type="AlphaFoldDB" id="A0A420DK35"/>
<dbReference type="InterPro" id="IPR036280">
    <property type="entry name" value="Multihaem_cyt_sf"/>
</dbReference>
<protein>
    <recommendedName>
        <fullName evidence="4">Cytochrome c domain-containing protein</fullName>
    </recommendedName>
</protein>
<dbReference type="STRING" id="1443111.Z949_722"/>
<keyword evidence="1" id="KW-0732">Signal</keyword>
<comment type="caution">
    <text evidence="2">The sequence shown here is derived from an EMBL/GenBank/DDBJ whole genome shotgun (WGS) entry which is preliminary data.</text>
</comment>
<evidence type="ECO:0000313" key="3">
    <source>
        <dbReference type="Proteomes" id="UP000284407"/>
    </source>
</evidence>
<dbReference type="OrthoDB" id="656942at2"/>
<proteinExistence type="predicted"/>
<dbReference type="SUPFAM" id="SSF48695">
    <property type="entry name" value="Multiheme cytochromes"/>
    <property type="match status" value="1"/>
</dbReference>
<evidence type="ECO:0000256" key="1">
    <source>
        <dbReference type="SAM" id="SignalP"/>
    </source>
</evidence>
<sequence>MRFLALLLAAALPAGAQAQEGGAAAWDRIFAVTSHPRCTNCHVGDSGRPVWDDLGYGKARPHGMNIVAGESRIGAESIPCRVCHISTDGKNAMPHAAPQIDDAWRLPPVELAWHGKTSVEVCTQLRNPDTNDGFDLVELVEHVRTSAFVNYGFVPGAGRTPAPGSVEDLAQDLEIWAAAGTPCESD</sequence>
<dbReference type="EMBL" id="RAQK01000002">
    <property type="protein sequence ID" value="RKE94604.1"/>
    <property type="molecule type" value="Genomic_DNA"/>
</dbReference>
<gene>
    <name evidence="2" type="ORF">C8N30_3735</name>
</gene>
<keyword evidence="3" id="KW-1185">Reference proteome</keyword>